<gene>
    <name evidence="3" type="ORF">K1J50_17280</name>
</gene>
<reference evidence="3 4" key="1">
    <citation type="submission" date="2021-08" db="EMBL/GenBank/DDBJ databases">
        <title>Caldovatus sediminis gen. nov., sp. nov., a moderately thermophilic bacterium isolated from a hot spring.</title>
        <authorList>
            <person name="Hu C.-J."/>
            <person name="Li W.-J."/>
            <person name="Xian W.-D."/>
        </authorList>
    </citation>
    <scope>NUCLEOTIDE SEQUENCE [LARGE SCALE GENOMIC DNA]</scope>
    <source>
        <strain evidence="3 4">SYSU G05006</strain>
    </source>
</reference>
<feature type="region of interest" description="Disordered" evidence="1">
    <location>
        <begin position="1"/>
        <end position="21"/>
    </location>
</feature>
<comment type="caution">
    <text evidence="3">The sequence shown here is derived from an EMBL/GenBank/DDBJ whole genome shotgun (WGS) entry which is preliminary data.</text>
</comment>
<feature type="region of interest" description="Disordered" evidence="1">
    <location>
        <begin position="83"/>
        <end position="123"/>
    </location>
</feature>
<name>A0ABS7F6I5_9PROT</name>
<feature type="transmembrane region" description="Helical" evidence="2">
    <location>
        <begin position="44"/>
        <end position="64"/>
    </location>
</feature>
<evidence type="ECO:0000256" key="2">
    <source>
        <dbReference type="SAM" id="Phobius"/>
    </source>
</evidence>
<feature type="non-terminal residue" evidence="3">
    <location>
        <position position="149"/>
    </location>
</feature>
<keyword evidence="4" id="KW-1185">Reference proteome</keyword>
<feature type="compositionally biased region" description="Low complexity" evidence="1">
    <location>
        <begin position="1"/>
        <end position="13"/>
    </location>
</feature>
<proteinExistence type="predicted"/>
<dbReference type="EMBL" id="JAHZUY010000078">
    <property type="protein sequence ID" value="MBW8271231.1"/>
    <property type="molecule type" value="Genomic_DNA"/>
</dbReference>
<evidence type="ECO:0000256" key="1">
    <source>
        <dbReference type="SAM" id="MobiDB-lite"/>
    </source>
</evidence>
<organism evidence="3 4">
    <name type="scientific">Caldovatus aquaticus</name>
    <dbReference type="NCBI Taxonomy" id="2865671"/>
    <lineage>
        <taxon>Bacteria</taxon>
        <taxon>Pseudomonadati</taxon>
        <taxon>Pseudomonadota</taxon>
        <taxon>Alphaproteobacteria</taxon>
        <taxon>Acetobacterales</taxon>
        <taxon>Roseomonadaceae</taxon>
        <taxon>Caldovatus</taxon>
    </lineage>
</organism>
<accession>A0ABS7F6I5</accession>
<keyword evidence="2" id="KW-1133">Transmembrane helix</keyword>
<keyword evidence="2" id="KW-0472">Membrane</keyword>
<dbReference type="Proteomes" id="UP001519924">
    <property type="component" value="Unassembled WGS sequence"/>
</dbReference>
<protein>
    <submittedName>
        <fullName evidence="3">Uncharacterized protein</fullName>
    </submittedName>
</protein>
<keyword evidence="2" id="KW-0812">Transmembrane</keyword>
<evidence type="ECO:0000313" key="3">
    <source>
        <dbReference type="EMBL" id="MBW8271231.1"/>
    </source>
</evidence>
<sequence>MGAAQRSAAGAAKGESDAHQQAIGRALGGRTAGIRALRHHRGRLPAILLGAITVIATLIPAIALPGEAVGDTGCDAQHPRRLRAARGTGAAVPSTGSRKVALPQAAGRRRRPPSGPSPQYQPSALWIDLSCPLEVGERSDPSGLGDEVV</sequence>
<evidence type="ECO:0000313" key="4">
    <source>
        <dbReference type="Proteomes" id="UP001519924"/>
    </source>
</evidence>